<dbReference type="CDD" id="cd04181">
    <property type="entry name" value="NTP_transferase"/>
    <property type="match status" value="1"/>
</dbReference>
<evidence type="ECO:0000313" key="3">
    <source>
        <dbReference type="Proteomes" id="UP000230392"/>
    </source>
</evidence>
<dbReference type="InterPro" id="IPR050486">
    <property type="entry name" value="Mannose-1P_guanyltransferase"/>
</dbReference>
<dbReference type="Pfam" id="PF00483">
    <property type="entry name" value="NTP_transferase"/>
    <property type="match status" value="1"/>
</dbReference>
<evidence type="ECO:0000259" key="1">
    <source>
        <dbReference type="Pfam" id="PF00483"/>
    </source>
</evidence>
<dbReference type="InterPro" id="IPR029044">
    <property type="entry name" value="Nucleotide-diphossugar_trans"/>
</dbReference>
<feature type="domain" description="Nucleotidyl transferase" evidence="1">
    <location>
        <begin position="17"/>
        <end position="247"/>
    </location>
</feature>
<dbReference type="Proteomes" id="UP000230392">
    <property type="component" value="Unassembled WGS sequence"/>
</dbReference>
<dbReference type="SUPFAM" id="SSF53448">
    <property type="entry name" value="Nucleotide-diphospho-sugar transferases"/>
    <property type="match status" value="1"/>
</dbReference>
<organism evidence="2 3">
    <name type="scientific">bacterium (Candidatus Ratteibacteria) CG23_combo_of_CG06-09_8_20_14_all_48_7</name>
    <dbReference type="NCBI Taxonomy" id="2014292"/>
    <lineage>
        <taxon>Bacteria</taxon>
        <taxon>Candidatus Ratteibacteria</taxon>
    </lineage>
</organism>
<reference evidence="2 3" key="1">
    <citation type="submission" date="2017-09" db="EMBL/GenBank/DDBJ databases">
        <title>Depth-based differentiation of microbial function through sediment-hosted aquifers and enrichment of novel symbionts in the deep terrestrial subsurface.</title>
        <authorList>
            <person name="Probst A.J."/>
            <person name="Ladd B."/>
            <person name="Jarett J.K."/>
            <person name="Geller-Mcgrath D.E."/>
            <person name="Sieber C.M."/>
            <person name="Emerson J.B."/>
            <person name="Anantharaman K."/>
            <person name="Thomas B.C."/>
            <person name="Malmstrom R."/>
            <person name="Stieglmeier M."/>
            <person name="Klingl A."/>
            <person name="Woyke T."/>
            <person name="Ryan C.M."/>
            <person name="Banfield J.F."/>
        </authorList>
    </citation>
    <scope>NUCLEOTIDE SEQUENCE [LARGE SCALE GENOMIC DNA]</scope>
    <source>
        <strain evidence="2">CG23_combo_of_CG06-09_8_20_14_all_48_7</strain>
    </source>
</reference>
<dbReference type="AlphaFoldDB" id="A0A2G9YB11"/>
<evidence type="ECO:0000313" key="2">
    <source>
        <dbReference type="EMBL" id="PIP16405.1"/>
    </source>
</evidence>
<name>A0A2G9YB11_9BACT</name>
<comment type="caution">
    <text evidence="2">The sequence shown here is derived from an EMBL/GenBank/DDBJ whole genome shotgun (WGS) entry which is preliminary data.</text>
</comment>
<dbReference type="Gene3D" id="3.90.550.10">
    <property type="entry name" value="Spore Coat Polysaccharide Biosynthesis Protein SpsA, Chain A"/>
    <property type="match status" value="1"/>
</dbReference>
<dbReference type="InterPro" id="IPR005835">
    <property type="entry name" value="NTP_transferase_dom"/>
</dbReference>
<gene>
    <name evidence="2" type="ORF">COX46_02440</name>
</gene>
<dbReference type="EMBL" id="PCRF01000116">
    <property type="protein sequence ID" value="PIP16405.1"/>
    <property type="molecule type" value="Genomic_DNA"/>
</dbReference>
<sequence length="259" mass="28976">MEGNIPKMLKYIIMQAYILLGGLGTRMRPLTNIVPKPLLPLAGKPFLWYQLKLLALHNVKHVVLGLGYAAQKFEKELESIKMQGLGDLKIEVVIEKEPLGTGGAIALASPFLTQPTFIFNGDVLTDLDLSAMAEFHNKNRAAVTIAVTFIPHPKRYGLVFFEKDCRVKEFKEKPGEVPRKGWINAGVYLFEPGIIGQIPKGKPYSLERNLFPSLLKEREPLFAYLHSGYWLDIGTLHAYLQAKADIKDGRFAFQPVSGV</sequence>
<proteinExistence type="predicted"/>
<accession>A0A2G9YB11</accession>
<protein>
    <recommendedName>
        <fullName evidence="1">Nucleotidyl transferase domain-containing protein</fullName>
    </recommendedName>
</protein>
<dbReference type="PANTHER" id="PTHR22572">
    <property type="entry name" value="SUGAR-1-PHOSPHATE GUANYL TRANSFERASE"/>
    <property type="match status" value="1"/>
</dbReference>